<keyword evidence="5" id="KW-0627">Porphyrin biosynthesis</keyword>
<reference evidence="8" key="1">
    <citation type="journal article" date="2011" name="Environ. Microbiol.">
        <title>Genomic insights into the metabolic potential of the polycyclic aromatic hydrocarbon degrading sulfate-reducing Deltaproteobacterium N47.</title>
        <authorList>
            <person name="Bergmann F."/>
            <person name="Selesi D."/>
            <person name="Weinmaier T."/>
            <person name="Tischler P."/>
            <person name="Rattei T."/>
            <person name="Meckenstock R.U."/>
        </authorList>
    </citation>
    <scope>NUCLEOTIDE SEQUENCE</scope>
</reference>
<gene>
    <name evidence="8" type="ORF">N47_G33560</name>
</gene>
<dbReference type="InterPro" id="IPR028161">
    <property type="entry name" value="Met8-like"/>
</dbReference>
<dbReference type="InterPro" id="IPR036291">
    <property type="entry name" value="NAD(P)-bd_dom_sf"/>
</dbReference>
<protein>
    <recommendedName>
        <fullName evidence="2">precorrin-2 dehydrogenase</fullName>
        <ecNumber evidence="2">1.3.1.76</ecNumber>
    </recommendedName>
</protein>
<dbReference type="UniPathway" id="UPA00262">
    <property type="reaction ID" value="UER00222"/>
</dbReference>
<dbReference type="Gene3D" id="1.10.8.610">
    <property type="entry name" value="SirC, precorrin-2 dehydrogenase, C-terminal helical domain-like"/>
    <property type="match status" value="1"/>
</dbReference>
<proteinExistence type="predicted"/>
<dbReference type="PANTHER" id="PTHR35330:SF1">
    <property type="entry name" value="SIROHEME BIOSYNTHESIS PROTEIN MET8"/>
    <property type="match status" value="1"/>
</dbReference>
<dbReference type="PANTHER" id="PTHR35330">
    <property type="entry name" value="SIROHEME BIOSYNTHESIS PROTEIN MET8"/>
    <property type="match status" value="1"/>
</dbReference>
<dbReference type="Gene3D" id="3.40.50.720">
    <property type="entry name" value="NAD(P)-binding Rossmann-like Domain"/>
    <property type="match status" value="1"/>
</dbReference>
<keyword evidence="3" id="KW-0560">Oxidoreductase</keyword>
<evidence type="ECO:0000256" key="3">
    <source>
        <dbReference type="ARBA" id="ARBA00023002"/>
    </source>
</evidence>
<name>E1YBT8_9BACT</name>
<dbReference type="InterPro" id="IPR028281">
    <property type="entry name" value="Sirohaem_synthase_central"/>
</dbReference>
<dbReference type="SUPFAM" id="SSF51735">
    <property type="entry name" value="NAD(P)-binding Rossmann-fold domains"/>
    <property type="match status" value="1"/>
</dbReference>
<dbReference type="GO" id="GO:0019354">
    <property type="term" value="P:siroheme biosynthetic process"/>
    <property type="evidence" value="ECO:0007669"/>
    <property type="project" value="UniProtKB-UniPathway"/>
</dbReference>
<dbReference type="Pfam" id="PF13241">
    <property type="entry name" value="NAD_binding_7"/>
    <property type="match status" value="1"/>
</dbReference>
<dbReference type="EC" id="1.3.1.76" evidence="2"/>
<dbReference type="EMBL" id="FR695868">
    <property type="protein sequence ID" value="CBX28032.1"/>
    <property type="molecule type" value="Genomic_DNA"/>
</dbReference>
<accession>E1YBT8</accession>
<evidence type="ECO:0000313" key="8">
    <source>
        <dbReference type="EMBL" id="CBX28032.1"/>
    </source>
</evidence>
<dbReference type="GO" id="GO:0004325">
    <property type="term" value="F:ferrochelatase activity"/>
    <property type="evidence" value="ECO:0007669"/>
    <property type="project" value="InterPro"/>
</dbReference>
<dbReference type="AlphaFoldDB" id="E1YBT8"/>
<evidence type="ECO:0000259" key="7">
    <source>
        <dbReference type="Pfam" id="PF14824"/>
    </source>
</evidence>
<organism evidence="8">
    <name type="scientific">uncultured Desulfobacterium sp</name>
    <dbReference type="NCBI Taxonomy" id="201089"/>
    <lineage>
        <taxon>Bacteria</taxon>
        <taxon>Pseudomonadati</taxon>
        <taxon>Thermodesulfobacteriota</taxon>
        <taxon>Desulfobacteria</taxon>
        <taxon>Desulfobacterales</taxon>
        <taxon>Desulfobacteriaceae</taxon>
        <taxon>Desulfobacterium</taxon>
        <taxon>environmental samples</taxon>
    </lineage>
</organism>
<evidence type="ECO:0000256" key="1">
    <source>
        <dbReference type="ARBA" id="ARBA00005010"/>
    </source>
</evidence>
<dbReference type="SUPFAM" id="SSF75615">
    <property type="entry name" value="Siroheme synthase middle domains-like"/>
    <property type="match status" value="1"/>
</dbReference>
<comment type="pathway">
    <text evidence="1">Porphyrin-containing compound metabolism; siroheme biosynthesis; sirohydrochlorin from precorrin-2: step 1/1.</text>
</comment>
<evidence type="ECO:0000256" key="2">
    <source>
        <dbReference type="ARBA" id="ARBA00012400"/>
    </source>
</evidence>
<evidence type="ECO:0000256" key="4">
    <source>
        <dbReference type="ARBA" id="ARBA00023027"/>
    </source>
</evidence>
<dbReference type="NCBIfam" id="TIGR01470">
    <property type="entry name" value="cysG_Nterm"/>
    <property type="match status" value="1"/>
</dbReference>
<dbReference type="Pfam" id="PF14824">
    <property type="entry name" value="Sirohm_synth_M"/>
    <property type="match status" value="1"/>
</dbReference>
<dbReference type="GO" id="GO:0043115">
    <property type="term" value="F:precorrin-2 dehydrogenase activity"/>
    <property type="evidence" value="ECO:0007669"/>
    <property type="project" value="UniProtKB-EC"/>
</dbReference>
<sequence length="222" mass="24944">MRYYPVNLDIKNRQCLVVGGGDVGTRKVITLLECSAFVTVVSPVVSSKLLNLAETGSLTLKKRYYTESDLCGMFLVICATDNEMLNKQVSEDAGKLNMLCNVADRPEACNFILPAIVKRGDLTIAVSTSGNSPAFAKKIRKDLEKQYGDEYAQFLKLMGAIRKKLLSTKHEPEAHKHIFEELINKNLVKMIRNCDVDKLNLVLFEVLGKGYDFYDLIKQEEL</sequence>
<evidence type="ECO:0000256" key="6">
    <source>
        <dbReference type="ARBA" id="ARBA00047561"/>
    </source>
</evidence>
<dbReference type="InterPro" id="IPR006367">
    <property type="entry name" value="Sirohaem_synthase_N"/>
</dbReference>
<dbReference type="InterPro" id="IPR042518">
    <property type="entry name" value="SirC_C"/>
</dbReference>
<evidence type="ECO:0000256" key="5">
    <source>
        <dbReference type="ARBA" id="ARBA00023244"/>
    </source>
</evidence>
<keyword evidence="4" id="KW-0520">NAD</keyword>
<comment type="catalytic activity">
    <reaction evidence="6">
        <text>precorrin-2 + NAD(+) = sirohydrochlorin + NADH + 2 H(+)</text>
        <dbReference type="Rhea" id="RHEA:15613"/>
        <dbReference type="ChEBI" id="CHEBI:15378"/>
        <dbReference type="ChEBI" id="CHEBI:57540"/>
        <dbReference type="ChEBI" id="CHEBI:57945"/>
        <dbReference type="ChEBI" id="CHEBI:58351"/>
        <dbReference type="ChEBI" id="CHEBI:58827"/>
        <dbReference type="EC" id="1.3.1.76"/>
    </reaction>
</comment>
<feature type="domain" description="Siroheme synthase central" evidence="7">
    <location>
        <begin position="119"/>
        <end position="146"/>
    </location>
</feature>